<evidence type="ECO:0000313" key="2">
    <source>
        <dbReference type="EMBL" id="MFC5176192.1"/>
    </source>
</evidence>
<dbReference type="InterPro" id="IPR000073">
    <property type="entry name" value="AB_hydrolase_1"/>
</dbReference>
<dbReference type="PRINTS" id="PR00111">
    <property type="entry name" value="ABHYDROLASE"/>
</dbReference>
<dbReference type="SUPFAM" id="SSF53474">
    <property type="entry name" value="alpha/beta-Hydrolases"/>
    <property type="match status" value="1"/>
</dbReference>
<name>A0ABW0BGT4_9ACTN</name>
<keyword evidence="2" id="KW-0378">Hydrolase</keyword>
<organism evidence="2 3">
    <name type="scientific">Nocardioides taihuensis</name>
    <dbReference type="NCBI Taxonomy" id="1835606"/>
    <lineage>
        <taxon>Bacteria</taxon>
        <taxon>Bacillati</taxon>
        <taxon>Actinomycetota</taxon>
        <taxon>Actinomycetes</taxon>
        <taxon>Propionibacteriales</taxon>
        <taxon>Nocardioidaceae</taxon>
        <taxon>Nocardioides</taxon>
    </lineage>
</organism>
<dbReference type="InterPro" id="IPR050266">
    <property type="entry name" value="AB_hydrolase_sf"/>
</dbReference>
<protein>
    <submittedName>
        <fullName evidence="2">Alpha/beta fold hydrolase</fullName>
    </submittedName>
</protein>
<feature type="domain" description="AB hydrolase-1" evidence="1">
    <location>
        <begin position="35"/>
        <end position="259"/>
    </location>
</feature>
<dbReference type="InterPro" id="IPR029058">
    <property type="entry name" value="AB_hydrolase_fold"/>
</dbReference>
<evidence type="ECO:0000259" key="1">
    <source>
        <dbReference type="Pfam" id="PF12697"/>
    </source>
</evidence>
<dbReference type="RefSeq" id="WP_378588196.1">
    <property type="nucleotide sequence ID" value="NZ_JBHSKD010000006.1"/>
</dbReference>
<dbReference type="GO" id="GO:0016787">
    <property type="term" value="F:hydrolase activity"/>
    <property type="evidence" value="ECO:0007669"/>
    <property type="project" value="UniProtKB-KW"/>
</dbReference>
<gene>
    <name evidence="2" type="ORF">ACFPGP_05885</name>
</gene>
<proteinExistence type="predicted"/>
<evidence type="ECO:0000313" key="3">
    <source>
        <dbReference type="Proteomes" id="UP001596087"/>
    </source>
</evidence>
<reference evidence="3" key="1">
    <citation type="journal article" date="2019" name="Int. J. Syst. Evol. Microbiol.">
        <title>The Global Catalogue of Microorganisms (GCM) 10K type strain sequencing project: providing services to taxonomists for standard genome sequencing and annotation.</title>
        <authorList>
            <consortium name="The Broad Institute Genomics Platform"/>
            <consortium name="The Broad Institute Genome Sequencing Center for Infectious Disease"/>
            <person name="Wu L."/>
            <person name="Ma J."/>
        </authorList>
    </citation>
    <scope>NUCLEOTIDE SEQUENCE [LARGE SCALE GENOMIC DNA]</scope>
    <source>
        <strain evidence="3">DFY41</strain>
    </source>
</reference>
<dbReference type="Gene3D" id="3.40.50.1820">
    <property type="entry name" value="alpha/beta hydrolase"/>
    <property type="match status" value="1"/>
</dbReference>
<accession>A0ABW0BGT4</accession>
<keyword evidence="3" id="KW-1185">Reference proteome</keyword>
<comment type="caution">
    <text evidence="2">The sequence shown here is derived from an EMBL/GenBank/DDBJ whole genome shotgun (WGS) entry which is preliminary data.</text>
</comment>
<dbReference type="PANTHER" id="PTHR43798">
    <property type="entry name" value="MONOACYLGLYCEROL LIPASE"/>
    <property type="match status" value="1"/>
</dbReference>
<dbReference type="Pfam" id="PF12697">
    <property type="entry name" value="Abhydrolase_6"/>
    <property type="match status" value="1"/>
</dbReference>
<dbReference type="EMBL" id="JBHSKD010000006">
    <property type="protein sequence ID" value="MFC5176192.1"/>
    <property type="molecule type" value="Genomic_DNA"/>
</dbReference>
<dbReference type="Proteomes" id="UP001596087">
    <property type="component" value="Unassembled WGS sequence"/>
</dbReference>
<sequence>MPPVNPAGWQERSLTGPHGRLRVWSSGVDEGGSPVLLVHPINTQGEIWDRVVALLGPGRRYVMPDLHGHGGSDADGGFGLQEWTDDLRVVIDEVVGDDPFHVVGGSLGGTLAVCIAAAYPGRVLSLTAVGSSLYFDSIEVEEVLATFDRLGIPGTFEEVFPTLTFAPGCSTEIIDRGLELANHNNVETVKRIWYATITSSAVDLAPQVHCPSLVITGELDATCPVPLGLEMARALGTEHVVLPGIGHLPMLECPPRVAALVGAHLERHDRPARVTA</sequence>